<feature type="transmembrane region" description="Helical" evidence="7">
    <location>
        <begin position="138"/>
        <end position="160"/>
    </location>
</feature>
<evidence type="ECO:0000256" key="1">
    <source>
        <dbReference type="ARBA" id="ARBA00004141"/>
    </source>
</evidence>
<dbReference type="AlphaFoldDB" id="A0A381VHQ3"/>
<feature type="transmembrane region" description="Helical" evidence="7">
    <location>
        <begin position="49"/>
        <end position="70"/>
    </location>
</feature>
<name>A0A381VHQ3_9ZZZZ</name>
<feature type="transmembrane region" description="Helical" evidence="7">
    <location>
        <begin position="355"/>
        <end position="373"/>
    </location>
</feature>
<evidence type="ECO:0000256" key="2">
    <source>
        <dbReference type="ARBA" id="ARBA00008432"/>
    </source>
</evidence>
<feature type="transmembrane region" description="Helical" evidence="7">
    <location>
        <begin position="214"/>
        <end position="233"/>
    </location>
</feature>
<feature type="transmembrane region" description="Helical" evidence="7">
    <location>
        <begin position="239"/>
        <end position="261"/>
    </location>
</feature>
<dbReference type="InterPro" id="IPR020846">
    <property type="entry name" value="MFS_dom"/>
</dbReference>
<feature type="transmembrane region" description="Helical" evidence="7">
    <location>
        <begin position="12"/>
        <end position="29"/>
    </location>
</feature>
<dbReference type="PROSITE" id="PS50850">
    <property type="entry name" value="MFS"/>
    <property type="match status" value="1"/>
</dbReference>
<dbReference type="GO" id="GO:0016020">
    <property type="term" value="C:membrane"/>
    <property type="evidence" value="ECO:0007669"/>
    <property type="project" value="UniProtKB-SubCell"/>
</dbReference>
<feature type="transmembrane region" description="Helical" evidence="7">
    <location>
        <begin position="289"/>
        <end position="310"/>
    </location>
</feature>
<feature type="transmembrane region" description="Helical" evidence="7">
    <location>
        <begin position="322"/>
        <end position="343"/>
    </location>
</feature>
<dbReference type="InterPro" id="IPR044772">
    <property type="entry name" value="NO3_transporter"/>
</dbReference>
<feature type="transmembrane region" description="Helical" evidence="7">
    <location>
        <begin position="442"/>
        <end position="463"/>
    </location>
</feature>
<keyword evidence="3 7" id="KW-0812">Transmembrane</keyword>
<comment type="similarity">
    <text evidence="2">Belongs to the major facilitator superfamily. Nitrate/nitrite porter (TC 2.A.1.8) family.</text>
</comment>
<dbReference type="EMBL" id="UINC01008842">
    <property type="protein sequence ID" value="SVA39734.1"/>
    <property type="molecule type" value="Genomic_DNA"/>
</dbReference>
<dbReference type="GO" id="GO:0042128">
    <property type="term" value="P:nitrate assimilation"/>
    <property type="evidence" value="ECO:0007669"/>
    <property type="project" value="UniProtKB-KW"/>
</dbReference>
<dbReference type="GO" id="GO:0015112">
    <property type="term" value="F:nitrate transmembrane transporter activity"/>
    <property type="evidence" value="ECO:0007669"/>
    <property type="project" value="InterPro"/>
</dbReference>
<dbReference type="Gene3D" id="1.20.1250.20">
    <property type="entry name" value="MFS general substrate transporter like domains"/>
    <property type="match status" value="2"/>
</dbReference>
<feature type="transmembrane region" description="Helical" evidence="7">
    <location>
        <begin position="379"/>
        <end position="403"/>
    </location>
</feature>
<feature type="transmembrane region" description="Helical" evidence="7">
    <location>
        <begin position="415"/>
        <end position="436"/>
    </location>
</feature>
<evidence type="ECO:0000256" key="3">
    <source>
        <dbReference type="ARBA" id="ARBA00022692"/>
    </source>
</evidence>
<dbReference type="SUPFAM" id="SSF103473">
    <property type="entry name" value="MFS general substrate transporter"/>
    <property type="match status" value="1"/>
</dbReference>
<feature type="transmembrane region" description="Helical" evidence="7">
    <location>
        <begin position="77"/>
        <end position="94"/>
    </location>
</feature>
<keyword evidence="5" id="KW-0534">Nitrate assimilation</keyword>
<protein>
    <recommendedName>
        <fullName evidence="8">Major facilitator superfamily (MFS) profile domain-containing protein</fullName>
    </recommendedName>
</protein>
<gene>
    <name evidence="9" type="ORF">METZ01_LOCUS92588</name>
</gene>
<evidence type="ECO:0000259" key="8">
    <source>
        <dbReference type="PROSITE" id="PS50850"/>
    </source>
</evidence>
<evidence type="ECO:0000313" key="9">
    <source>
        <dbReference type="EMBL" id="SVA39734.1"/>
    </source>
</evidence>
<feature type="transmembrane region" description="Helical" evidence="7">
    <location>
        <begin position="106"/>
        <end position="126"/>
    </location>
</feature>
<accession>A0A381VHQ3</accession>
<evidence type="ECO:0000256" key="6">
    <source>
        <dbReference type="ARBA" id="ARBA00023136"/>
    </source>
</evidence>
<comment type="subcellular location">
    <subcellularLocation>
        <location evidence="1">Membrane</location>
        <topology evidence="1">Multi-pass membrane protein</topology>
    </subcellularLocation>
</comment>
<sequence length="473" mass="52386">MLKFDARQNHILHLSWLAFFFSFVAWFNMAPFNTTLIRTVGLSQEQINILMLCNVSLTIPARILIGILVDHFGARKVFSYLLIFSAGVCFYFASGESFEDFLIARLLMGIVGAGFVVGIKMISEWFPPEKMGLAQGIYAGWGNFGAAAAVFTLPIIASFFPEEIGWRYAVGFSGILCAIWGIVYFVFAKELSEKSNTFRTGFEHNIEVTTKKDIFLQILFLIPIYGAMATLVWKLSGHPLQLLSSTTFKILITGILILYIFNVRQTVRSNLLKLDEQISPEKKYEFKQIIILSMVYALAFGSQLAVISMFPQFLESTFELSVAAAGMVGSSFAFMNLISRPAGGWISDLIEKKRALILFVISSMIGYIIMSQINSSWPLWGVLLLAFGCSMFLQAGTGACFAAVPLIRKDLTGKLAGLAGAYGNVGAVMFLTVLSFTGPEKFFIIAAFYAAIVLIALVFISPFNNLHKSFQKN</sequence>
<dbReference type="InterPro" id="IPR036259">
    <property type="entry name" value="MFS_trans_sf"/>
</dbReference>
<evidence type="ECO:0000256" key="7">
    <source>
        <dbReference type="SAM" id="Phobius"/>
    </source>
</evidence>
<organism evidence="9">
    <name type="scientific">marine metagenome</name>
    <dbReference type="NCBI Taxonomy" id="408172"/>
    <lineage>
        <taxon>unclassified sequences</taxon>
        <taxon>metagenomes</taxon>
        <taxon>ecological metagenomes</taxon>
    </lineage>
</organism>
<dbReference type="PANTHER" id="PTHR23515">
    <property type="entry name" value="HIGH-AFFINITY NITRATE TRANSPORTER 2.3"/>
    <property type="match status" value="1"/>
</dbReference>
<feature type="transmembrane region" description="Helical" evidence="7">
    <location>
        <begin position="166"/>
        <end position="187"/>
    </location>
</feature>
<dbReference type="InterPro" id="IPR011701">
    <property type="entry name" value="MFS"/>
</dbReference>
<evidence type="ECO:0000256" key="5">
    <source>
        <dbReference type="ARBA" id="ARBA00023063"/>
    </source>
</evidence>
<proteinExistence type="inferred from homology"/>
<feature type="domain" description="Major facilitator superfamily (MFS) profile" evidence="8">
    <location>
        <begin position="11"/>
        <end position="465"/>
    </location>
</feature>
<evidence type="ECO:0000256" key="4">
    <source>
        <dbReference type="ARBA" id="ARBA00022989"/>
    </source>
</evidence>
<dbReference type="Pfam" id="PF07690">
    <property type="entry name" value="MFS_1"/>
    <property type="match status" value="1"/>
</dbReference>
<keyword evidence="4 7" id="KW-1133">Transmembrane helix</keyword>
<reference evidence="9" key="1">
    <citation type="submission" date="2018-05" db="EMBL/GenBank/DDBJ databases">
        <authorList>
            <person name="Lanie J.A."/>
            <person name="Ng W.-L."/>
            <person name="Kazmierczak K.M."/>
            <person name="Andrzejewski T.M."/>
            <person name="Davidsen T.M."/>
            <person name="Wayne K.J."/>
            <person name="Tettelin H."/>
            <person name="Glass J.I."/>
            <person name="Rusch D."/>
            <person name="Podicherti R."/>
            <person name="Tsui H.-C.T."/>
            <person name="Winkler M.E."/>
        </authorList>
    </citation>
    <scope>NUCLEOTIDE SEQUENCE</scope>
</reference>
<keyword evidence="6 7" id="KW-0472">Membrane</keyword>